<evidence type="ECO:0000313" key="3">
    <source>
        <dbReference type="EMBL" id="TYS47940.1"/>
    </source>
</evidence>
<dbReference type="Pfam" id="PF12638">
    <property type="entry name" value="Staygreen"/>
    <property type="match status" value="1"/>
</dbReference>
<keyword evidence="1" id="KW-0809">Transit peptide</keyword>
<proteinExistence type="predicted"/>
<accession>A0A5D4RB94</accession>
<dbReference type="InterPro" id="IPR024438">
    <property type="entry name" value="Staygreen"/>
</dbReference>
<organism evidence="3 4">
    <name type="scientific">Bacillus infantis</name>
    <dbReference type="NCBI Taxonomy" id="324767"/>
    <lineage>
        <taxon>Bacteria</taxon>
        <taxon>Bacillati</taxon>
        <taxon>Bacillota</taxon>
        <taxon>Bacilli</taxon>
        <taxon>Bacillales</taxon>
        <taxon>Bacillaceae</taxon>
        <taxon>Bacillus</taxon>
    </lineage>
</organism>
<evidence type="ECO:0000259" key="2">
    <source>
        <dbReference type="Pfam" id="PF12638"/>
    </source>
</evidence>
<dbReference type="PANTHER" id="PTHR31750">
    <property type="entry name" value="PROTEIN STAY-GREEN 1, CHLOROPLASTIC-RELATED"/>
    <property type="match status" value="1"/>
</dbReference>
<dbReference type="AlphaFoldDB" id="A0A5D4RB94"/>
<evidence type="ECO:0000313" key="4">
    <source>
        <dbReference type="Proteomes" id="UP000322139"/>
    </source>
</evidence>
<feature type="domain" description="Staygreen protein" evidence="2">
    <location>
        <begin position="3"/>
        <end position="149"/>
    </location>
</feature>
<dbReference type="EMBL" id="VTER01000006">
    <property type="protein sequence ID" value="TYS47940.1"/>
    <property type="molecule type" value="Genomic_DNA"/>
</dbReference>
<evidence type="ECO:0000256" key="1">
    <source>
        <dbReference type="ARBA" id="ARBA00022946"/>
    </source>
</evidence>
<comment type="caution">
    <text evidence="3">The sequence shown here is derived from an EMBL/GenBank/DDBJ whole genome shotgun (WGS) entry which is preliminary data.</text>
</comment>
<protein>
    <recommendedName>
        <fullName evidence="2">Staygreen protein domain-containing protein</fullName>
    </recommendedName>
</protein>
<dbReference type="Proteomes" id="UP000322139">
    <property type="component" value="Unassembled WGS sequence"/>
</dbReference>
<sequence length="158" mass="18422">MSQFNPQKLSVRYLAPATEQKPVDARKYTLTHSDETGELFLSIGSVYDYSSVNKKFRDEVLAEWLPQMGQYVLKAAVYVSGGEFDEKTSKMRYMIFQREMDLALKAIIYGDRSFFTSYPWLLDSPIYVQFESVFPQFSKIIYYGTPRQYLNSLQQPVI</sequence>
<dbReference type="PANTHER" id="PTHR31750:SF4">
    <property type="entry name" value="LP06106P"/>
    <property type="match status" value="1"/>
</dbReference>
<reference evidence="3 4" key="1">
    <citation type="submission" date="2019-08" db="EMBL/GenBank/DDBJ databases">
        <title>Bacillus genomes from the desert of Cuatro Cienegas, Coahuila.</title>
        <authorList>
            <person name="Olmedo-Alvarez G."/>
        </authorList>
    </citation>
    <scope>NUCLEOTIDE SEQUENCE [LARGE SCALE GENOMIC DNA]</scope>
    <source>
        <strain evidence="3 4">CH446_14T</strain>
    </source>
</reference>
<name>A0A5D4RB94_9BACI</name>
<dbReference type="RefSeq" id="WP_148975259.1">
    <property type="nucleotide sequence ID" value="NZ_JBNIKT010000012.1"/>
</dbReference>
<gene>
    <name evidence="3" type="ORF">FZD51_13535</name>
</gene>